<comment type="cofactor">
    <cofactor evidence="3">
        <name>Fe(2+)</name>
        <dbReference type="ChEBI" id="CHEBI:29033"/>
    </cofactor>
    <text evidence="3">Binds 1 Fe(2+) ion per subunit.</text>
</comment>
<dbReference type="InterPro" id="IPR003347">
    <property type="entry name" value="JmjC_dom"/>
</dbReference>
<gene>
    <name evidence="6" type="ORF">PBIL07802_LOCUS30235</name>
</gene>
<comment type="subcellular location">
    <subcellularLocation>
        <location evidence="3">Nucleus</location>
    </subcellularLocation>
</comment>
<keyword evidence="1 3" id="KW-0479">Metal-binding</keyword>
<protein>
    <recommendedName>
        <fullName evidence="3">Bifunctional lysine-specific demethylase and histidyl-hydroxylase</fullName>
        <ecNumber evidence="3">1.14.11.-</ecNumber>
    </recommendedName>
</protein>
<dbReference type="AlphaFoldDB" id="A0A7S3GJ00"/>
<feature type="compositionally biased region" description="Basic residues" evidence="4">
    <location>
        <begin position="77"/>
        <end position="90"/>
    </location>
</feature>
<dbReference type="PANTHER" id="PTHR13096:SF8">
    <property type="entry name" value="RIBOSOMAL OXYGENASE 1"/>
    <property type="match status" value="1"/>
</dbReference>
<proteinExistence type="inferred from homology"/>
<feature type="compositionally biased region" description="Basic residues" evidence="4">
    <location>
        <begin position="53"/>
        <end position="63"/>
    </location>
</feature>
<dbReference type="SUPFAM" id="SSF51197">
    <property type="entry name" value="Clavaminate synthase-like"/>
    <property type="match status" value="1"/>
</dbReference>
<keyword evidence="3" id="KW-0560">Oxidoreductase</keyword>
<dbReference type="Gene3D" id="2.60.120.650">
    <property type="entry name" value="Cupin"/>
    <property type="match status" value="1"/>
</dbReference>
<dbReference type="PROSITE" id="PS51184">
    <property type="entry name" value="JMJC"/>
    <property type="match status" value="1"/>
</dbReference>
<sequence length="635" mass="71457">MKGTKAGKVKKSAMKTRHDAKTTYPGRETAHPNPFAGLAATSTKPNKEEHGHSHGHAHAHSHGHSHDHSHGHEHGKSKAALRREKTKKKKSAEESQKKIEADTSSAAQSKKEPAKSVFDFVPSPTLDSVAAGKAAFEWMIWPKTSEEFFKDYFEDTPLLCRRSNKYYGGFFGIDHVKTILEDFEVQYTRHLDVTKYKEGSRYTFDNNKDLPESAFICDDHGRQDEEVVEKVDVVDPSMVWKRFKDGCSLRLLHPQQFHDGLWYLVFALQEYLGAAVGVNIYVTPSEKQGFSPHYDDVDVFILQMEGQKRWRLYPSISEEETLARFSSRNFAQSEIGKPSLDVVLSPGDFLYVPRGCIHQAVTVGDTHSLHITVSSFQKTTWGDFMLKSVPQMVQTAMDENVEFRRSLPRLFHSYVGVMHQEVTHKKREAFETAFSTLFQSLIDYVSIDAVGDAMCVDFIRTAVPPPKGLHGRLKATDVEEEELEKAAAEVEEVSVKVDSYIRATAKNIARIVPLGGDTVRLFHSAQNERVAMPMAEDETLDHLYVEHAEGVPARTTAVGEDERVSLKDENTGMVWLDLSVDEAEVVESLLLEYPTTMAVDELPLNTPSEQLAFANLLVKEGIAEVGKRPKKKEEH</sequence>
<evidence type="ECO:0000313" key="6">
    <source>
        <dbReference type="EMBL" id="CAE0267889.1"/>
    </source>
</evidence>
<dbReference type="EC" id="1.14.11.-" evidence="3"/>
<dbReference type="GO" id="GO:0032453">
    <property type="term" value="F:histone H3K4 demethylase activity"/>
    <property type="evidence" value="ECO:0007669"/>
    <property type="project" value="TreeGrafter"/>
</dbReference>
<dbReference type="Gene3D" id="1.10.10.1500">
    <property type="entry name" value="JmjC domain-containing ribosomal oxygenase (ROX), dimer domain"/>
    <property type="match status" value="1"/>
</dbReference>
<comment type="similarity">
    <text evidence="3">Belongs to the ROX family.</text>
</comment>
<dbReference type="GO" id="GO:0005730">
    <property type="term" value="C:nucleolus"/>
    <property type="evidence" value="ECO:0007669"/>
    <property type="project" value="TreeGrafter"/>
</dbReference>
<keyword evidence="3" id="KW-0805">Transcription regulation</keyword>
<dbReference type="Gene3D" id="3.90.930.40">
    <property type="match status" value="1"/>
</dbReference>
<accession>A0A7S3GJ00</accession>
<dbReference type="EMBL" id="HBIB01046026">
    <property type="protein sequence ID" value="CAE0267889.1"/>
    <property type="molecule type" value="Transcribed_RNA"/>
</dbReference>
<keyword evidence="3" id="KW-0223">Dioxygenase</keyword>
<dbReference type="CDD" id="cd02208">
    <property type="entry name" value="cupin_RmlC-like"/>
    <property type="match status" value="1"/>
</dbReference>
<evidence type="ECO:0000256" key="3">
    <source>
        <dbReference type="RuleBase" id="RU366061"/>
    </source>
</evidence>
<dbReference type="PANTHER" id="PTHR13096">
    <property type="entry name" value="MINA53 MYC INDUCED NUCLEAR ANTIGEN"/>
    <property type="match status" value="1"/>
</dbReference>
<dbReference type="GO" id="GO:0051864">
    <property type="term" value="F:histone H3K36 demethylase activity"/>
    <property type="evidence" value="ECO:0007669"/>
    <property type="project" value="TreeGrafter"/>
</dbReference>
<feature type="region of interest" description="Disordered" evidence="4">
    <location>
        <begin position="1"/>
        <end position="115"/>
    </location>
</feature>
<keyword evidence="3" id="KW-0539">Nucleus</keyword>
<dbReference type="Pfam" id="PF08007">
    <property type="entry name" value="JmjC_2"/>
    <property type="match status" value="1"/>
</dbReference>
<dbReference type="GO" id="GO:0005506">
    <property type="term" value="F:iron ion binding"/>
    <property type="evidence" value="ECO:0007669"/>
    <property type="project" value="UniProtKB-UniRule"/>
</dbReference>
<evidence type="ECO:0000256" key="1">
    <source>
        <dbReference type="ARBA" id="ARBA00022723"/>
    </source>
</evidence>
<evidence type="ECO:0000259" key="5">
    <source>
        <dbReference type="PROSITE" id="PS51184"/>
    </source>
</evidence>
<evidence type="ECO:0000256" key="2">
    <source>
        <dbReference type="ARBA" id="ARBA00023004"/>
    </source>
</evidence>
<name>A0A7S3GJ00_9EUKA</name>
<feature type="domain" description="JmjC" evidence="5">
    <location>
        <begin position="254"/>
        <end position="392"/>
    </location>
</feature>
<dbReference type="InterPro" id="IPR039994">
    <property type="entry name" value="NO66-like"/>
</dbReference>
<evidence type="ECO:0000256" key="4">
    <source>
        <dbReference type="SAM" id="MobiDB-lite"/>
    </source>
</evidence>
<reference evidence="6" key="1">
    <citation type="submission" date="2021-01" db="EMBL/GenBank/DDBJ databases">
        <authorList>
            <person name="Corre E."/>
            <person name="Pelletier E."/>
            <person name="Niang G."/>
            <person name="Scheremetjew M."/>
            <person name="Finn R."/>
            <person name="Kale V."/>
            <person name="Holt S."/>
            <person name="Cochrane G."/>
            <person name="Meng A."/>
            <person name="Brown T."/>
            <person name="Cohen L."/>
        </authorList>
    </citation>
    <scope>NUCLEOTIDE SEQUENCE</scope>
    <source>
        <strain evidence="6">NIES-2562</strain>
    </source>
</reference>
<keyword evidence="3" id="KW-0804">Transcription</keyword>
<feature type="compositionally biased region" description="Basic and acidic residues" evidence="4">
    <location>
        <begin position="91"/>
        <end position="101"/>
    </location>
</feature>
<comment type="function">
    <text evidence="3">Oxygenase that can act as both a histone lysine demethylase and a ribosomal histidine hydroxylase.</text>
</comment>
<organism evidence="6">
    <name type="scientific">Palpitomonas bilix</name>
    <dbReference type="NCBI Taxonomy" id="652834"/>
    <lineage>
        <taxon>Eukaryota</taxon>
        <taxon>Eukaryota incertae sedis</taxon>
    </lineage>
</organism>
<feature type="compositionally biased region" description="Basic residues" evidence="4">
    <location>
        <begin position="1"/>
        <end position="15"/>
    </location>
</feature>
<feature type="compositionally biased region" description="Basic and acidic residues" evidence="4">
    <location>
        <begin position="64"/>
        <end position="76"/>
    </location>
</feature>
<keyword evidence="2 3" id="KW-0408">Iron</keyword>